<evidence type="ECO:0000256" key="7">
    <source>
        <dbReference type="ARBA" id="ARBA00023172"/>
    </source>
</evidence>
<organism evidence="11 12">
    <name type="scientific">Candidatus Gallilactobacillus intestinavium</name>
    <dbReference type="NCBI Taxonomy" id="2840838"/>
    <lineage>
        <taxon>Bacteria</taxon>
        <taxon>Bacillati</taxon>
        <taxon>Bacillota</taxon>
        <taxon>Bacilli</taxon>
        <taxon>Lactobacillales</taxon>
        <taxon>Lactobacillaceae</taxon>
        <taxon>Lactobacillaceae incertae sedis</taxon>
        <taxon>Candidatus Gallilactobacillus</taxon>
    </lineage>
</organism>
<protein>
    <submittedName>
        <fullName evidence="11">Transposase</fullName>
    </submittedName>
</protein>
<dbReference type="Pfam" id="PF01385">
    <property type="entry name" value="OrfB_IS605"/>
    <property type="match status" value="1"/>
</dbReference>
<keyword evidence="3" id="KW-0815">Transposition</keyword>
<evidence type="ECO:0000256" key="2">
    <source>
        <dbReference type="ARBA" id="ARBA00011044"/>
    </source>
</evidence>
<dbReference type="AlphaFoldDB" id="A0A9D9E5H1"/>
<dbReference type="InterPro" id="IPR001959">
    <property type="entry name" value="Transposase"/>
</dbReference>
<dbReference type="InterPro" id="IPR010095">
    <property type="entry name" value="Cas12f1-like_TNB"/>
</dbReference>
<gene>
    <name evidence="11" type="ORF">IAA89_00560</name>
</gene>
<evidence type="ECO:0000313" key="11">
    <source>
        <dbReference type="EMBL" id="MBO8440932.1"/>
    </source>
</evidence>
<comment type="similarity">
    <text evidence="1">In the C-terminal section; belongs to the transposase 35 family.</text>
</comment>
<evidence type="ECO:0000259" key="8">
    <source>
        <dbReference type="Pfam" id="PF01385"/>
    </source>
</evidence>
<evidence type="ECO:0000313" key="12">
    <source>
        <dbReference type="Proteomes" id="UP000823614"/>
    </source>
</evidence>
<proteinExistence type="inferred from homology"/>
<comment type="caution">
    <text evidence="11">The sequence shown here is derived from an EMBL/GenBank/DDBJ whole genome shotgun (WGS) entry which is preliminary data.</text>
</comment>
<keyword evidence="5" id="KW-0862">Zinc</keyword>
<evidence type="ECO:0000259" key="10">
    <source>
        <dbReference type="Pfam" id="PF12323"/>
    </source>
</evidence>
<dbReference type="GO" id="GO:0006310">
    <property type="term" value="P:DNA recombination"/>
    <property type="evidence" value="ECO:0007669"/>
    <property type="project" value="UniProtKB-KW"/>
</dbReference>
<dbReference type="PANTHER" id="PTHR30405">
    <property type="entry name" value="TRANSPOSASE"/>
    <property type="match status" value="1"/>
</dbReference>
<evidence type="ECO:0000259" key="9">
    <source>
        <dbReference type="Pfam" id="PF07282"/>
    </source>
</evidence>
<dbReference type="InterPro" id="IPR051399">
    <property type="entry name" value="RNA-guided_DNA_endo/Transpos"/>
</dbReference>
<dbReference type="InterPro" id="IPR021027">
    <property type="entry name" value="Transposase_put_HTH"/>
</dbReference>
<feature type="domain" description="Transposase putative helix-turn-helix" evidence="10">
    <location>
        <begin position="1"/>
        <end position="46"/>
    </location>
</feature>
<evidence type="ECO:0000256" key="6">
    <source>
        <dbReference type="ARBA" id="ARBA00023125"/>
    </source>
</evidence>
<accession>A0A9D9E5H1</accession>
<dbReference type="Pfam" id="PF12323">
    <property type="entry name" value="HTH_OrfB_IS605"/>
    <property type="match status" value="1"/>
</dbReference>
<dbReference type="Pfam" id="PF07282">
    <property type="entry name" value="Cas12f1-like_TNB"/>
    <property type="match status" value="1"/>
</dbReference>
<evidence type="ECO:0000256" key="3">
    <source>
        <dbReference type="ARBA" id="ARBA00022578"/>
    </source>
</evidence>
<sequence>MLKGMKLKAYPNCEQRQTLFCMFDNQRFVWNQMLNMLNERYENNKKSIFPSSYELDLCVTQLKREYSFLSISDSTALQVVDKQLIDAFKRFFKRIGGHPNFHSRKASKKSFTGKSKIQVVGTHYVKIPKLGYLKVSNTAGIQNHKIKRYTVSFNSTGKFFLSVNYEDENQVFDKTENSVGIDLNTGELAVFSDETRIPSLNLKPLERKLRVEQRKLSRRYLRAKVEIDFDKTFKSKDKQRDLLDFPNYQRQKRVVARIHEKIRNKRRDYIQKITTDIVKNYDAIVIEDLKVSNMLKNHHLAHKIEHQSWYEFRRELEYKCEWYGKQLIIVSPNNTSRICSSCGQKNHEFDNLPQSEWLKTREWTCPTCHQHHDRDVNAAMNILNKGLTA</sequence>
<dbReference type="GO" id="GO:0003677">
    <property type="term" value="F:DNA binding"/>
    <property type="evidence" value="ECO:0007669"/>
    <property type="project" value="UniProtKB-KW"/>
</dbReference>
<feature type="domain" description="Probable transposase IS891/IS1136/IS1341" evidence="8">
    <location>
        <begin position="170"/>
        <end position="297"/>
    </location>
</feature>
<name>A0A9D9E5H1_9LACO</name>
<dbReference type="PANTHER" id="PTHR30405:SF25">
    <property type="entry name" value="RNA-GUIDED DNA ENDONUCLEASE INSQ-RELATED"/>
    <property type="match status" value="1"/>
</dbReference>
<keyword evidence="7" id="KW-0233">DNA recombination</keyword>
<evidence type="ECO:0000256" key="5">
    <source>
        <dbReference type="ARBA" id="ARBA00022833"/>
    </source>
</evidence>
<dbReference type="NCBIfam" id="NF040570">
    <property type="entry name" value="guided_TnpB"/>
    <property type="match status" value="1"/>
</dbReference>
<feature type="domain" description="Cas12f1-like TNB" evidence="9">
    <location>
        <begin position="309"/>
        <end position="382"/>
    </location>
</feature>
<dbReference type="NCBIfam" id="TIGR01766">
    <property type="entry name" value="IS200/IS605 family accessory protein TnpB-like domain"/>
    <property type="match status" value="1"/>
</dbReference>
<dbReference type="GO" id="GO:0046872">
    <property type="term" value="F:metal ion binding"/>
    <property type="evidence" value="ECO:0007669"/>
    <property type="project" value="UniProtKB-KW"/>
</dbReference>
<reference evidence="11" key="1">
    <citation type="submission" date="2020-10" db="EMBL/GenBank/DDBJ databases">
        <authorList>
            <person name="Gilroy R."/>
        </authorList>
    </citation>
    <scope>NUCLEOTIDE SEQUENCE</scope>
    <source>
        <strain evidence="11">C6-149</strain>
    </source>
</reference>
<dbReference type="Proteomes" id="UP000823614">
    <property type="component" value="Unassembled WGS sequence"/>
</dbReference>
<keyword evidence="6" id="KW-0238">DNA-binding</keyword>
<dbReference type="GO" id="GO:0032196">
    <property type="term" value="P:transposition"/>
    <property type="evidence" value="ECO:0007669"/>
    <property type="project" value="UniProtKB-KW"/>
</dbReference>
<comment type="similarity">
    <text evidence="2">In the N-terminal section; belongs to the transposase 2 family.</text>
</comment>
<evidence type="ECO:0000256" key="4">
    <source>
        <dbReference type="ARBA" id="ARBA00022723"/>
    </source>
</evidence>
<dbReference type="EMBL" id="JADIMP010000011">
    <property type="protein sequence ID" value="MBO8440932.1"/>
    <property type="molecule type" value="Genomic_DNA"/>
</dbReference>
<reference evidence="11" key="2">
    <citation type="journal article" date="2021" name="PeerJ">
        <title>Extensive microbial diversity within the chicken gut microbiome revealed by metagenomics and culture.</title>
        <authorList>
            <person name="Gilroy R."/>
            <person name="Ravi A."/>
            <person name="Getino M."/>
            <person name="Pursley I."/>
            <person name="Horton D.L."/>
            <person name="Alikhan N.F."/>
            <person name="Baker D."/>
            <person name="Gharbi K."/>
            <person name="Hall N."/>
            <person name="Watson M."/>
            <person name="Adriaenssens E.M."/>
            <person name="Foster-Nyarko E."/>
            <person name="Jarju S."/>
            <person name="Secka A."/>
            <person name="Antonio M."/>
            <person name="Oren A."/>
            <person name="Chaudhuri R.R."/>
            <person name="La Ragione R."/>
            <person name="Hildebrand F."/>
            <person name="Pallen M.J."/>
        </authorList>
    </citation>
    <scope>NUCLEOTIDE SEQUENCE</scope>
    <source>
        <strain evidence="11">C6-149</strain>
    </source>
</reference>
<evidence type="ECO:0000256" key="1">
    <source>
        <dbReference type="ARBA" id="ARBA00008761"/>
    </source>
</evidence>
<keyword evidence="4" id="KW-0479">Metal-binding</keyword>